<evidence type="ECO:0000256" key="6">
    <source>
        <dbReference type="RuleBase" id="RU004466"/>
    </source>
</evidence>
<dbReference type="STRING" id="375175.AYR53_06590"/>
<evidence type="ECO:0000256" key="5">
    <source>
        <dbReference type="ARBA" id="ARBA00022842"/>
    </source>
</evidence>
<dbReference type="RefSeq" id="WP_068223025.1">
    <property type="nucleotide sequence ID" value="NZ_CP014623.1"/>
</dbReference>
<organism evidence="7 8">
    <name type="scientific">Loigolactobacillus backii</name>
    <dbReference type="NCBI Taxonomy" id="375175"/>
    <lineage>
        <taxon>Bacteria</taxon>
        <taxon>Bacillati</taxon>
        <taxon>Bacillota</taxon>
        <taxon>Bacilli</taxon>
        <taxon>Lactobacillales</taxon>
        <taxon>Lactobacillaceae</taxon>
        <taxon>Loigolactobacillus</taxon>
    </lineage>
</organism>
<dbReference type="PROSITE" id="PS00444">
    <property type="entry name" value="POLYPRENYL_SYNTHASE_2"/>
    <property type="match status" value="1"/>
</dbReference>
<dbReference type="GO" id="GO:0004659">
    <property type="term" value="F:prenyltransferase activity"/>
    <property type="evidence" value="ECO:0007669"/>
    <property type="project" value="InterPro"/>
</dbReference>
<evidence type="ECO:0000313" key="8">
    <source>
        <dbReference type="Proteomes" id="UP000078582"/>
    </source>
</evidence>
<keyword evidence="4" id="KW-0479">Metal-binding</keyword>
<dbReference type="GO" id="GO:0046872">
    <property type="term" value="F:metal ion binding"/>
    <property type="evidence" value="ECO:0007669"/>
    <property type="project" value="UniProtKB-KW"/>
</dbReference>
<evidence type="ECO:0000256" key="4">
    <source>
        <dbReference type="ARBA" id="ARBA00022723"/>
    </source>
</evidence>
<dbReference type="PANTHER" id="PTHR12001">
    <property type="entry name" value="GERANYLGERANYL PYROPHOSPHATE SYNTHASE"/>
    <property type="match status" value="1"/>
</dbReference>
<dbReference type="KEGG" id="lbt:AYR52_01670"/>
<reference evidence="7 8" key="1">
    <citation type="submission" date="2016-03" db="EMBL/GenBank/DDBJ databases">
        <title>Pediococcus and Lactobacillus from brewery environment - whole genome sequencing and assembly.</title>
        <authorList>
            <person name="Behr J."/>
            <person name="Geissler A.J."/>
            <person name="Vogel R.F."/>
        </authorList>
    </citation>
    <scope>NUCLEOTIDE SEQUENCE [LARGE SCALE GENOMIC DNA]</scope>
    <source>
        <strain evidence="7 8">TMW 1.1989</strain>
    </source>
</reference>
<keyword evidence="8" id="KW-1185">Reference proteome</keyword>
<sequence>MTKINPMWQQYPELVPNLTAVLALMKKHIHTDDRAVTEAILDMINSGGKLLRPAYCLLFSQFKPVDDKKMVALAASIETLHTATLIHDDVVDRALTRRNIATIQARFGQDVAVYAGDYLFVICFQLLANHTSDLRSIRQNAQGMEKILNGELSQKRMRYNYEMTIDDYLKQIQGKTAQLFGLACFVGAYESGNSLSFSRQCQKIGLNIGMAFQIMDDLLDYSQSTATLGKPVLEDVRQGVYSAPLLLALDQHQGEFIPYLEKRANMTAADIDVVTKLVTQYSGLEKAHALAASYTDKALKGLNKLPDIPAKASLLRLTKQLLQRQF</sequence>
<dbReference type="GeneID" id="42981918"/>
<name>A0A192H0Y4_9LACO</name>
<keyword evidence="5" id="KW-0460">Magnesium</keyword>
<dbReference type="Pfam" id="PF00348">
    <property type="entry name" value="polyprenyl_synt"/>
    <property type="match status" value="1"/>
</dbReference>
<dbReference type="AlphaFoldDB" id="A0A192H0Y4"/>
<dbReference type="Proteomes" id="UP000078582">
    <property type="component" value="Chromosome"/>
</dbReference>
<evidence type="ECO:0000256" key="2">
    <source>
        <dbReference type="ARBA" id="ARBA00006706"/>
    </source>
</evidence>
<dbReference type="InterPro" id="IPR000092">
    <property type="entry name" value="Polyprenyl_synt"/>
</dbReference>
<dbReference type="PANTHER" id="PTHR12001:SF69">
    <property type="entry name" value="ALL TRANS-POLYPRENYL-DIPHOSPHATE SYNTHASE PDSS1"/>
    <property type="match status" value="1"/>
</dbReference>
<dbReference type="GO" id="GO:0008299">
    <property type="term" value="P:isoprenoid biosynthetic process"/>
    <property type="evidence" value="ECO:0007669"/>
    <property type="project" value="InterPro"/>
</dbReference>
<keyword evidence="3 6" id="KW-0808">Transferase</keyword>
<dbReference type="EMBL" id="CP014873">
    <property type="protein sequence ID" value="ANK62464.1"/>
    <property type="molecule type" value="Genomic_DNA"/>
</dbReference>
<comment type="similarity">
    <text evidence="2 6">Belongs to the FPP/GGPP synthase family.</text>
</comment>
<dbReference type="SUPFAM" id="SSF48576">
    <property type="entry name" value="Terpenoid synthases"/>
    <property type="match status" value="1"/>
</dbReference>
<dbReference type="InterPro" id="IPR033749">
    <property type="entry name" value="Polyprenyl_synt_CS"/>
</dbReference>
<evidence type="ECO:0000256" key="3">
    <source>
        <dbReference type="ARBA" id="ARBA00022679"/>
    </source>
</evidence>
<dbReference type="OrthoDB" id="9805316at2"/>
<dbReference type="Gene3D" id="1.10.600.10">
    <property type="entry name" value="Farnesyl Diphosphate Synthase"/>
    <property type="match status" value="1"/>
</dbReference>
<proteinExistence type="inferred from homology"/>
<comment type="cofactor">
    <cofactor evidence="1">
        <name>Mg(2+)</name>
        <dbReference type="ChEBI" id="CHEBI:18420"/>
    </cofactor>
</comment>
<gene>
    <name evidence="7" type="ORF">AYR53_06590</name>
</gene>
<accession>A0A192H0Y4</accession>
<dbReference type="CDD" id="cd00685">
    <property type="entry name" value="Trans_IPPS_HT"/>
    <property type="match status" value="1"/>
</dbReference>
<protein>
    <submittedName>
        <fullName evidence="7">Heptaprenyl diphosphate synthase</fullName>
    </submittedName>
</protein>
<evidence type="ECO:0000256" key="1">
    <source>
        <dbReference type="ARBA" id="ARBA00001946"/>
    </source>
</evidence>
<dbReference type="InterPro" id="IPR008949">
    <property type="entry name" value="Isoprenoid_synthase_dom_sf"/>
</dbReference>
<dbReference type="SFLD" id="SFLDS00005">
    <property type="entry name" value="Isoprenoid_Synthase_Type_I"/>
    <property type="match status" value="1"/>
</dbReference>
<evidence type="ECO:0000313" key="7">
    <source>
        <dbReference type="EMBL" id="ANK62464.1"/>
    </source>
</evidence>